<evidence type="ECO:0000259" key="2">
    <source>
        <dbReference type="Pfam" id="PF10756"/>
    </source>
</evidence>
<dbReference type="AlphaFoldDB" id="A0A1J5Q923"/>
<reference evidence="3" key="1">
    <citation type="submission" date="2016-10" db="EMBL/GenBank/DDBJ databases">
        <title>Sequence of Gallionella enrichment culture.</title>
        <authorList>
            <person name="Poehlein A."/>
            <person name="Muehling M."/>
            <person name="Daniel R."/>
        </authorList>
    </citation>
    <scope>NUCLEOTIDE SEQUENCE</scope>
</reference>
<keyword evidence="1" id="KW-0812">Transmembrane</keyword>
<dbReference type="EMBL" id="MLJW01001175">
    <property type="protein sequence ID" value="OIQ79682.1"/>
    <property type="molecule type" value="Genomic_DNA"/>
</dbReference>
<comment type="caution">
    <text evidence="3">The sequence shown here is derived from an EMBL/GenBank/DDBJ whole genome shotgun (WGS) entry which is preliminary data.</text>
</comment>
<accession>A0A1J5Q923</accession>
<evidence type="ECO:0000313" key="3">
    <source>
        <dbReference type="EMBL" id="OIQ79682.1"/>
    </source>
</evidence>
<feature type="domain" description="Low molecular weight protein antigen 6 PH" evidence="2">
    <location>
        <begin position="65"/>
        <end position="130"/>
    </location>
</feature>
<feature type="transmembrane region" description="Helical" evidence="1">
    <location>
        <begin position="43"/>
        <end position="64"/>
    </location>
</feature>
<gene>
    <name evidence="3" type="ORF">GALL_385810</name>
</gene>
<keyword evidence="1" id="KW-0472">Membrane</keyword>
<protein>
    <recommendedName>
        <fullName evidence="2">Low molecular weight protein antigen 6 PH domain-containing protein</fullName>
    </recommendedName>
</protein>
<keyword evidence="1" id="KW-1133">Transmembrane helix</keyword>
<sequence>MVATWQTYRPNLGRKIPLALALVVLLLTVGAAAFQSGGALFSYVWRVSMPVVSAIVILVLLLVARPSLKLSDEGLVVVNILRSQKLEWSQILAVRFAKDAPWASLDLADGTRLNLMAVQNSDGPRARAMAIEIANRSSR</sequence>
<dbReference type="InterPro" id="IPR019692">
    <property type="entry name" value="CFP-6_PH"/>
</dbReference>
<evidence type="ECO:0000256" key="1">
    <source>
        <dbReference type="SAM" id="Phobius"/>
    </source>
</evidence>
<name>A0A1J5Q923_9ZZZZ</name>
<organism evidence="3">
    <name type="scientific">mine drainage metagenome</name>
    <dbReference type="NCBI Taxonomy" id="410659"/>
    <lineage>
        <taxon>unclassified sequences</taxon>
        <taxon>metagenomes</taxon>
        <taxon>ecological metagenomes</taxon>
    </lineage>
</organism>
<dbReference type="Pfam" id="PF10756">
    <property type="entry name" value="bPH_6"/>
    <property type="match status" value="1"/>
</dbReference>
<proteinExistence type="predicted"/>